<keyword evidence="3" id="KW-0677">Repeat</keyword>
<keyword evidence="5" id="KW-0862">Zinc</keyword>
<proteinExistence type="predicted"/>
<dbReference type="PROSITE" id="PS50157">
    <property type="entry name" value="ZINC_FINGER_C2H2_2"/>
    <property type="match status" value="2"/>
</dbReference>
<dbReference type="PROSITE" id="PS00028">
    <property type="entry name" value="ZINC_FINGER_C2H2_1"/>
    <property type="match status" value="2"/>
</dbReference>
<dbReference type="OrthoDB" id="3437960at2759"/>
<evidence type="ECO:0000256" key="8">
    <source>
        <dbReference type="SAM" id="MobiDB-lite"/>
    </source>
</evidence>
<dbReference type="Gene3D" id="3.30.160.60">
    <property type="entry name" value="Classic Zinc Finger"/>
    <property type="match status" value="1"/>
</dbReference>
<dbReference type="Proteomes" id="UP000070700">
    <property type="component" value="Unassembled WGS sequence"/>
</dbReference>
<dbReference type="PANTHER" id="PTHR24388">
    <property type="entry name" value="ZINC FINGER PROTEIN"/>
    <property type="match status" value="1"/>
</dbReference>
<evidence type="ECO:0000256" key="6">
    <source>
        <dbReference type="ARBA" id="ARBA00023242"/>
    </source>
</evidence>
<feature type="region of interest" description="Disordered" evidence="8">
    <location>
        <begin position="108"/>
        <end position="131"/>
    </location>
</feature>
<evidence type="ECO:0000256" key="4">
    <source>
        <dbReference type="ARBA" id="ARBA00022771"/>
    </source>
</evidence>
<evidence type="ECO:0000313" key="11">
    <source>
        <dbReference type="Proteomes" id="UP000070700"/>
    </source>
</evidence>
<comment type="subcellular location">
    <subcellularLocation>
        <location evidence="1">Nucleus</location>
    </subcellularLocation>
</comment>
<gene>
    <name evidence="10" type="ORF">LY89DRAFT_676464</name>
</gene>
<dbReference type="AlphaFoldDB" id="A0A132B9M0"/>
<dbReference type="SUPFAM" id="SSF57667">
    <property type="entry name" value="beta-beta-alpha zinc fingers"/>
    <property type="match status" value="1"/>
</dbReference>
<evidence type="ECO:0000256" key="5">
    <source>
        <dbReference type="ARBA" id="ARBA00022833"/>
    </source>
</evidence>
<dbReference type="InterPro" id="IPR050527">
    <property type="entry name" value="Snail/Krueppel_Znf"/>
</dbReference>
<sequence>MASPSTTVQTCWWLQCDFTYTTEEEKSQHLEMHFKESIHSDGWRCLKCNESFTMKLALRRHNAAVHLGIKRHPCNKCEQSFRDAIGYKNHYRTAHGIVIPEYRSNVRKVGDSKEEMGGKRRAGEEEPESFV</sequence>
<feature type="compositionally biased region" description="Basic and acidic residues" evidence="8">
    <location>
        <begin position="108"/>
        <end position="124"/>
    </location>
</feature>
<keyword evidence="11" id="KW-1185">Reference proteome</keyword>
<dbReference type="GO" id="GO:0008270">
    <property type="term" value="F:zinc ion binding"/>
    <property type="evidence" value="ECO:0007669"/>
    <property type="project" value="UniProtKB-KW"/>
</dbReference>
<dbReference type="InParanoid" id="A0A132B9M0"/>
<name>A0A132B9M0_MOLSC</name>
<dbReference type="InterPro" id="IPR013087">
    <property type="entry name" value="Znf_C2H2_type"/>
</dbReference>
<evidence type="ECO:0000259" key="9">
    <source>
        <dbReference type="PROSITE" id="PS50157"/>
    </source>
</evidence>
<accession>A0A132B9M0</accession>
<keyword evidence="4 7" id="KW-0863">Zinc-finger</keyword>
<dbReference type="GeneID" id="28823311"/>
<evidence type="ECO:0000313" key="10">
    <source>
        <dbReference type="EMBL" id="KUJ09095.1"/>
    </source>
</evidence>
<keyword evidence="6" id="KW-0539">Nucleus</keyword>
<keyword evidence="2" id="KW-0479">Metal-binding</keyword>
<dbReference type="GO" id="GO:0005634">
    <property type="term" value="C:nucleus"/>
    <property type="evidence" value="ECO:0007669"/>
    <property type="project" value="UniProtKB-SubCell"/>
</dbReference>
<feature type="domain" description="C2H2-type" evidence="9">
    <location>
        <begin position="72"/>
        <end position="100"/>
    </location>
</feature>
<dbReference type="Pfam" id="PF00096">
    <property type="entry name" value="zf-C2H2"/>
    <property type="match status" value="1"/>
</dbReference>
<dbReference type="InterPro" id="IPR036236">
    <property type="entry name" value="Znf_C2H2_sf"/>
</dbReference>
<evidence type="ECO:0000256" key="2">
    <source>
        <dbReference type="ARBA" id="ARBA00022723"/>
    </source>
</evidence>
<feature type="domain" description="C2H2-type" evidence="9">
    <location>
        <begin position="43"/>
        <end position="71"/>
    </location>
</feature>
<evidence type="ECO:0000256" key="1">
    <source>
        <dbReference type="ARBA" id="ARBA00004123"/>
    </source>
</evidence>
<protein>
    <recommendedName>
        <fullName evidence="9">C2H2-type domain-containing protein</fullName>
    </recommendedName>
</protein>
<evidence type="ECO:0000256" key="7">
    <source>
        <dbReference type="PROSITE-ProRule" id="PRU00042"/>
    </source>
</evidence>
<evidence type="ECO:0000256" key="3">
    <source>
        <dbReference type="ARBA" id="ARBA00022737"/>
    </source>
</evidence>
<dbReference type="KEGG" id="psco:LY89DRAFT_676464"/>
<dbReference type="RefSeq" id="XP_018063450.1">
    <property type="nucleotide sequence ID" value="XM_018213585.1"/>
</dbReference>
<dbReference type="EMBL" id="KQ947433">
    <property type="protein sequence ID" value="KUJ09095.1"/>
    <property type="molecule type" value="Genomic_DNA"/>
</dbReference>
<reference evidence="10 11" key="1">
    <citation type="submission" date="2015-10" db="EMBL/GenBank/DDBJ databases">
        <title>Full genome of DAOMC 229536 Phialocephala scopiformis, a fungal endophyte of spruce producing the potent anti-insectan compound rugulosin.</title>
        <authorList>
            <consortium name="DOE Joint Genome Institute"/>
            <person name="Walker A.K."/>
            <person name="Frasz S.L."/>
            <person name="Seifert K.A."/>
            <person name="Miller J.D."/>
            <person name="Mondo S.J."/>
            <person name="Labutti K."/>
            <person name="Lipzen A."/>
            <person name="Dockter R."/>
            <person name="Kennedy M."/>
            <person name="Grigoriev I.V."/>
            <person name="Spatafora J.W."/>
        </authorList>
    </citation>
    <scope>NUCLEOTIDE SEQUENCE [LARGE SCALE GENOMIC DNA]</scope>
    <source>
        <strain evidence="10 11">CBS 120377</strain>
    </source>
</reference>
<dbReference type="PANTHER" id="PTHR24388:SF54">
    <property type="entry name" value="PROTEIN ESCARGOT"/>
    <property type="match status" value="1"/>
</dbReference>
<dbReference type="GO" id="GO:0000978">
    <property type="term" value="F:RNA polymerase II cis-regulatory region sequence-specific DNA binding"/>
    <property type="evidence" value="ECO:0007669"/>
    <property type="project" value="TreeGrafter"/>
</dbReference>
<dbReference type="GO" id="GO:0000981">
    <property type="term" value="F:DNA-binding transcription factor activity, RNA polymerase II-specific"/>
    <property type="evidence" value="ECO:0007669"/>
    <property type="project" value="TreeGrafter"/>
</dbReference>
<organism evidence="10 11">
    <name type="scientific">Mollisia scopiformis</name>
    <name type="common">Conifer needle endophyte fungus</name>
    <name type="synonym">Phialocephala scopiformis</name>
    <dbReference type="NCBI Taxonomy" id="149040"/>
    <lineage>
        <taxon>Eukaryota</taxon>
        <taxon>Fungi</taxon>
        <taxon>Dikarya</taxon>
        <taxon>Ascomycota</taxon>
        <taxon>Pezizomycotina</taxon>
        <taxon>Leotiomycetes</taxon>
        <taxon>Helotiales</taxon>
        <taxon>Mollisiaceae</taxon>
        <taxon>Mollisia</taxon>
    </lineage>
</organism>
<dbReference type="SMART" id="SM00355">
    <property type="entry name" value="ZnF_C2H2"/>
    <property type="match status" value="3"/>
</dbReference>